<protein>
    <submittedName>
        <fullName evidence="2">Sulfotransferase</fullName>
    </submittedName>
</protein>
<dbReference type="InterPro" id="IPR027417">
    <property type="entry name" value="P-loop_NTPase"/>
</dbReference>
<dbReference type="InterPro" id="IPR026634">
    <property type="entry name" value="TPST-like"/>
</dbReference>
<dbReference type="KEGG" id="emv:HQR01_02670"/>
<accession>A0A7D4B8H0</accession>
<name>A0A7D4B8H0_9SPHN</name>
<organism evidence="2 3">
    <name type="scientific">Erythrobacter mangrovi</name>
    <dbReference type="NCBI Taxonomy" id="2739433"/>
    <lineage>
        <taxon>Bacteria</taxon>
        <taxon>Pseudomonadati</taxon>
        <taxon>Pseudomonadota</taxon>
        <taxon>Alphaproteobacteria</taxon>
        <taxon>Sphingomonadales</taxon>
        <taxon>Erythrobacteraceae</taxon>
        <taxon>Erythrobacter/Porphyrobacter group</taxon>
        <taxon>Erythrobacter</taxon>
    </lineage>
</organism>
<keyword evidence="3" id="KW-1185">Reference proteome</keyword>
<reference evidence="2 3" key="1">
    <citation type="submission" date="2020-05" db="EMBL/GenBank/DDBJ databases">
        <title>Erythrobacter mangrovi sp. nov., isolated from rhizosphere soil of mangrove plant (Kandelia candel).</title>
        <authorList>
            <person name="Ye Y.H."/>
        </authorList>
    </citation>
    <scope>NUCLEOTIDE SEQUENCE [LARGE SCALE GENOMIC DNA]</scope>
    <source>
        <strain evidence="2 3">EB310</strain>
    </source>
</reference>
<dbReference type="PANTHER" id="PTHR12788:SF10">
    <property type="entry name" value="PROTEIN-TYROSINE SULFOTRANSFERASE"/>
    <property type="match status" value="1"/>
</dbReference>
<dbReference type="AlphaFoldDB" id="A0A7D4B8H0"/>
<dbReference type="SUPFAM" id="SSF52540">
    <property type="entry name" value="P-loop containing nucleoside triphosphate hydrolases"/>
    <property type="match status" value="1"/>
</dbReference>
<dbReference type="GO" id="GO:0008476">
    <property type="term" value="F:protein-tyrosine sulfotransferase activity"/>
    <property type="evidence" value="ECO:0007669"/>
    <property type="project" value="InterPro"/>
</dbReference>
<keyword evidence="1 2" id="KW-0808">Transferase</keyword>
<proteinExistence type="predicted"/>
<dbReference type="Proteomes" id="UP000504693">
    <property type="component" value="Chromosome"/>
</dbReference>
<dbReference type="Gene3D" id="3.40.50.300">
    <property type="entry name" value="P-loop containing nucleotide triphosphate hydrolases"/>
    <property type="match status" value="1"/>
</dbReference>
<dbReference type="Pfam" id="PF13469">
    <property type="entry name" value="Sulfotransfer_3"/>
    <property type="match status" value="1"/>
</dbReference>
<evidence type="ECO:0000313" key="2">
    <source>
        <dbReference type="EMBL" id="QKG70361.1"/>
    </source>
</evidence>
<evidence type="ECO:0000256" key="1">
    <source>
        <dbReference type="ARBA" id="ARBA00022679"/>
    </source>
</evidence>
<evidence type="ECO:0000313" key="3">
    <source>
        <dbReference type="Proteomes" id="UP000504693"/>
    </source>
</evidence>
<dbReference type="RefSeq" id="WP_173212321.1">
    <property type="nucleotide sequence ID" value="NZ_CP053921.1"/>
</dbReference>
<dbReference type="PANTHER" id="PTHR12788">
    <property type="entry name" value="PROTEIN-TYROSINE SULFOTRANSFERASE 2"/>
    <property type="match status" value="1"/>
</dbReference>
<dbReference type="EMBL" id="CP053921">
    <property type="protein sequence ID" value="QKG70361.1"/>
    <property type="molecule type" value="Genomic_DNA"/>
</dbReference>
<sequence length="296" mass="33821">MSKLRWYWNRVKAYIGRPRLVVQDRPVVLADHPRCEHPLFVIGPHRSGTSLLRRMLNSHPDISCPPESFFIADYARMAQDDEVLAGYLGLGFDAEQARADLERKASELHEALRIARGKRLWADKTPQYVFHLDAIDHLFARRNRYLMIRRHPWDSAFSIAARGWRFNDTPDLLDAALVHVRNSLDAMAAFEAAHPDRCASVEYGALCTDPEAELAPALTALGLEWHPDMLEFGRKKHNFGLEDPVLRGQKEIVPSLGAWRSWSGAVQQRARQLLDPADFGYPVETPEKGQREKLRL</sequence>
<gene>
    <name evidence="2" type="ORF">HQR01_02670</name>
</gene>